<dbReference type="SUPFAM" id="SSF46785">
    <property type="entry name" value="Winged helix' DNA-binding domain"/>
    <property type="match status" value="1"/>
</dbReference>
<organism evidence="7 8">
    <name type="scientific">Balneatrix alpica</name>
    <dbReference type="NCBI Taxonomy" id="75684"/>
    <lineage>
        <taxon>Bacteria</taxon>
        <taxon>Pseudomonadati</taxon>
        <taxon>Pseudomonadota</taxon>
        <taxon>Gammaproteobacteria</taxon>
        <taxon>Oceanospirillales</taxon>
        <taxon>Balneatrichaceae</taxon>
        <taxon>Balneatrix</taxon>
    </lineage>
</organism>
<dbReference type="Gene3D" id="1.10.10.10">
    <property type="entry name" value="Winged helix-like DNA-binding domain superfamily/Winged helix DNA-binding domain"/>
    <property type="match status" value="1"/>
</dbReference>
<evidence type="ECO:0000259" key="6">
    <source>
        <dbReference type="PROSITE" id="PS50949"/>
    </source>
</evidence>
<name>A0ABV5Z7Q5_9GAMM</name>
<dbReference type="Proteomes" id="UP001589628">
    <property type="component" value="Unassembled WGS sequence"/>
</dbReference>
<dbReference type="PRINTS" id="PR00035">
    <property type="entry name" value="HTHGNTR"/>
</dbReference>
<dbReference type="InterPro" id="IPR036390">
    <property type="entry name" value="WH_DNA-bd_sf"/>
</dbReference>
<dbReference type="PANTHER" id="PTHR46577:SF1">
    <property type="entry name" value="HTH-TYPE TRANSCRIPTIONAL REGULATORY PROTEIN GABR"/>
    <property type="match status" value="1"/>
</dbReference>
<dbReference type="InterPro" id="IPR015421">
    <property type="entry name" value="PyrdxlP-dep_Trfase_major"/>
</dbReference>
<gene>
    <name evidence="7" type="ORF">ACFFLH_00270</name>
</gene>
<feature type="domain" description="HTH gntR-type" evidence="6">
    <location>
        <begin position="20"/>
        <end position="88"/>
    </location>
</feature>
<dbReference type="PROSITE" id="PS50949">
    <property type="entry name" value="HTH_GNTR"/>
    <property type="match status" value="1"/>
</dbReference>
<dbReference type="Pfam" id="PF00155">
    <property type="entry name" value="Aminotran_1_2"/>
    <property type="match status" value="1"/>
</dbReference>
<dbReference type="SUPFAM" id="SSF53383">
    <property type="entry name" value="PLP-dependent transferases"/>
    <property type="match status" value="1"/>
</dbReference>
<proteinExistence type="inferred from homology"/>
<protein>
    <submittedName>
        <fullName evidence="7">PLP-dependent aminotransferase family protein</fullName>
    </submittedName>
</protein>
<dbReference type="GO" id="GO:0008483">
    <property type="term" value="F:transaminase activity"/>
    <property type="evidence" value="ECO:0007669"/>
    <property type="project" value="UniProtKB-KW"/>
</dbReference>
<evidence type="ECO:0000256" key="5">
    <source>
        <dbReference type="ARBA" id="ARBA00023163"/>
    </source>
</evidence>
<dbReference type="InterPro" id="IPR015424">
    <property type="entry name" value="PyrdxlP-dep_Trfase"/>
</dbReference>
<dbReference type="InterPro" id="IPR036388">
    <property type="entry name" value="WH-like_DNA-bd_sf"/>
</dbReference>
<evidence type="ECO:0000256" key="3">
    <source>
        <dbReference type="ARBA" id="ARBA00023015"/>
    </source>
</evidence>
<evidence type="ECO:0000256" key="2">
    <source>
        <dbReference type="ARBA" id="ARBA00022898"/>
    </source>
</evidence>
<dbReference type="RefSeq" id="WP_027313506.1">
    <property type="nucleotide sequence ID" value="NZ_JAUESS010000002.1"/>
</dbReference>
<dbReference type="SMART" id="SM00345">
    <property type="entry name" value="HTH_GNTR"/>
    <property type="match status" value="1"/>
</dbReference>
<dbReference type="Gene3D" id="3.40.640.10">
    <property type="entry name" value="Type I PLP-dependent aspartate aminotransferase-like (Major domain)"/>
    <property type="match status" value="1"/>
</dbReference>
<dbReference type="InterPro" id="IPR004839">
    <property type="entry name" value="Aminotransferase_I/II_large"/>
</dbReference>
<dbReference type="EMBL" id="JBHLZN010000001">
    <property type="protein sequence ID" value="MFB9884850.1"/>
    <property type="molecule type" value="Genomic_DNA"/>
</dbReference>
<dbReference type="InterPro" id="IPR000524">
    <property type="entry name" value="Tscrpt_reg_HTH_GntR"/>
</dbReference>
<sequence length="497" mass="55903">MRRAGGVMLSQLALDREQSTPLYRQLYLQLRQLILNGVLPPGCRLPSTRTLAKELDVSRITVISVFDQLLAEGFLISQAGSGTYVNAEVQHQVQQIPSNRNPIPRVSGWSLAMSRRSQRYTKIGKKTWYDYPNCFVPSSPAFDQFPRQVWNKLHNRYLHHPGIELLSYGDSRGYEPLREALVDYLRDVRGLVCRKENIVVVTGATQAINYLGWLLLDAGDVVWMEDPGHVAARLAFSGTGARVLPVPIDSQGIDVGYAETVLPQAKLLFSTPSRQHPLCITMPMQRRLELLQWAARADAWVIEDDCESELYFHGRPPNALYTLDPNSRVIYVGTLSKVMFPGLRLGYVVMPEELVEAWCALCTVMDRPPPNFTQAVVADFMAEGHLISHIRRMRELYAGRQQRLVALLQQHCGDFFELQQAQAGLQLLAWLPPGLDDRQVSEAILQEGVDAYPLSHWSVNPNPRGALLLGFAGVPEAEMQRGVKAMARALRRQGWLS</sequence>
<evidence type="ECO:0000313" key="8">
    <source>
        <dbReference type="Proteomes" id="UP001589628"/>
    </source>
</evidence>
<comment type="caution">
    <text evidence="7">The sequence shown here is derived from an EMBL/GenBank/DDBJ whole genome shotgun (WGS) entry which is preliminary data.</text>
</comment>
<dbReference type="CDD" id="cd00609">
    <property type="entry name" value="AAT_like"/>
    <property type="match status" value="1"/>
</dbReference>
<keyword evidence="7" id="KW-0032">Aminotransferase</keyword>
<keyword evidence="4" id="KW-0238">DNA-binding</keyword>
<keyword evidence="8" id="KW-1185">Reference proteome</keyword>
<keyword evidence="5" id="KW-0804">Transcription</keyword>
<reference evidence="7 8" key="1">
    <citation type="submission" date="2024-09" db="EMBL/GenBank/DDBJ databases">
        <authorList>
            <person name="Sun Q."/>
            <person name="Mori K."/>
        </authorList>
    </citation>
    <scope>NUCLEOTIDE SEQUENCE [LARGE SCALE GENOMIC DNA]</scope>
    <source>
        <strain evidence="7 8">ATCC 51285</strain>
    </source>
</reference>
<dbReference type="CDD" id="cd07377">
    <property type="entry name" value="WHTH_GntR"/>
    <property type="match status" value="1"/>
</dbReference>
<keyword evidence="2" id="KW-0663">Pyridoxal phosphate</keyword>
<dbReference type="Pfam" id="PF00392">
    <property type="entry name" value="GntR"/>
    <property type="match status" value="1"/>
</dbReference>
<keyword evidence="3" id="KW-0805">Transcription regulation</keyword>
<evidence type="ECO:0000313" key="7">
    <source>
        <dbReference type="EMBL" id="MFB9884850.1"/>
    </source>
</evidence>
<comment type="similarity">
    <text evidence="1">In the C-terminal section; belongs to the class-I pyridoxal-phosphate-dependent aminotransferase family.</text>
</comment>
<evidence type="ECO:0000256" key="1">
    <source>
        <dbReference type="ARBA" id="ARBA00005384"/>
    </source>
</evidence>
<keyword evidence="7" id="KW-0808">Transferase</keyword>
<accession>A0ABV5Z7Q5</accession>
<dbReference type="PANTHER" id="PTHR46577">
    <property type="entry name" value="HTH-TYPE TRANSCRIPTIONAL REGULATORY PROTEIN GABR"/>
    <property type="match status" value="1"/>
</dbReference>
<dbReference type="InterPro" id="IPR051446">
    <property type="entry name" value="HTH_trans_reg/aminotransferase"/>
</dbReference>
<evidence type="ECO:0000256" key="4">
    <source>
        <dbReference type="ARBA" id="ARBA00023125"/>
    </source>
</evidence>